<keyword evidence="2" id="KW-1185">Reference proteome</keyword>
<evidence type="ECO:0000313" key="1">
    <source>
        <dbReference type="EMBL" id="CAG8478074.1"/>
    </source>
</evidence>
<accession>A0A9N8Z764</accession>
<dbReference type="AlphaFoldDB" id="A0A9N8Z764"/>
<dbReference type="EMBL" id="CAJVPQ010000399">
    <property type="protein sequence ID" value="CAG8478074.1"/>
    <property type="molecule type" value="Genomic_DNA"/>
</dbReference>
<comment type="caution">
    <text evidence="1">The sequence shown here is derived from an EMBL/GenBank/DDBJ whole genome shotgun (WGS) entry which is preliminary data.</text>
</comment>
<gene>
    <name evidence="1" type="ORF">FCALED_LOCUS2565</name>
</gene>
<sequence length="128" mass="14314">MYAIKPLDNSVAVITMTFARAFAGVLMDHDNSIVIISLNYVPCVPKLRPPKLYTLPELSMILLMARRLLGETPLMFKSQSHTNCIETTQFAIDLSAMPTCLRSELLGALDDLAILVLSYYVQKKHSKL</sequence>
<protein>
    <submittedName>
        <fullName evidence="1">14228_t:CDS:1</fullName>
    </submittedName>
</protein>
<evidence type="ECO:0000313" key="2">
    <source>
        <dbReference type="Proteomes" id="UP000789570"/>
    </source>
</evidence>
<reference evidence="1" key="1">
    <citation type="submission" date="2021-06" db="EMBL/GenBank/DDBJ databases">
        <authorList>
            <person name="Kallberg Y."/>
            <person name="Tangrot J."/>
            <person name="Rosling A."/>
        </authorList>
    </citation>
    <scope>NUCLEOTIDE SEQUENCE</scope>
    <source>
        <strain evidence="1">UK204</strain>
    </source>
</reference>
<organism evidence="1 2">
    <name type="scientific">Funneliformis caledonium</name>
    <dbReference type="NCBI Taxonomy" id="1117310"/>
    <lineage>
        <taxon>Eukaryota</taxon>
        <taxon>Fungi</taxon>
        <taxon>Fungi incertae sedis</taxon>
        <taxon>Mucoromycota</taxon>
        <taxon>Glomeromycotina</taxon>
        <taxon>Glomeromycetes</taxon>
        <taxon>Glomerales</taxon>
        <taxon>Glomeraceae</taxon>
        <taxon>Funneliformis</taxon>
    </lineage>
</organism>
<proteinExistence type="predicted"/>
<name>A0A9N8Z764_9GLOM</name>
<dbReference type="Proteomes" id="UP000789570">
    <property type="component" value="Unassembled WGS sequence"/>
</dbReference>